<reference evidence="1" key="1">
    <citation type="submission" date="2021-02" db="EMBL/GenBank/DDBJ databases">
        <authorList>
            <person name="Nowell W R."/>
        </authorList>
    </citation>
    <scope>NUCLEOTIDE SEQUENCE</scope>
</reference>
<dbReference type="InterPro" id="IPR012337">
    <property type="entry name" value="RNaseH-like_sf"/>
</dbReference>
<name>A0A8S3JF52_9BILA</name>
<proteinExistence type="predicted"/>
<protein>
    <recommendedName>
        <fullName evidence="3">HAT C-terminal dimerisation domain-containing protein</fullName>
    </recommendedName>
</protein>
<organism evidence="1 2">
    <name type="scientific">Rotaria magnacalcarata</name>
    <dbReference type="NCBI Taxonomy" id="392030"/>
    <lineage>
        <taxon>Eukaryota</taxon>
        <taxon>Metazoa</taxon>
        <taxon>Spiralia</taxon>
        <taxon>Gnathifera</taxon>
        <taxon>Rotifera</taxon>
        <taxon>Eurotatoria</taxon>
        <taxon>Bdelloidea</taxon>
        <taxon>Philodinida</taxon>
        <taxon>Philodinidae</taxon>
        <taxon>Rotaria</taxon>
    </lineage>
</organism>
<evidence type="ECO:0000313" key="1">
    <source>
        <dbReference type="EMBL" id="CAF5217556.1"/>
    </source>
</evidence>
<accession>A0A8S3JF52</accession>
<dbReference type="AlphaFoldDB" id="A0A8S3JF52"/>
<sequence length="219" mass="25155">MVHLRDIKEQIVFSNKLVQQLELSIEKRFAGIINRINQVKIEDNDQFNDPVYFIAAGLDPSFKFLWLRDLKLTANTENRLKHDVIQLILDEINKNFKVSPTKVFDEGTFPTSKPKKKKIFVYDDSYNDNANDSIIMNPVAELEAYLNDPIKANFSEYWCRSQMKQLKKLTVRVASVQASSAPIERVFSCAGLIMSSRCTGLSEQLFKDLVFLKANQALL</sequence>
<evidence type="ECO:0008006" key="3">
    <source>
        <dbReference type="Google" id="ProtNLM"/>
    </source>
</evidence>
<evidence type="ECO:0000313" key="2">
    <source>
        <dbReference type="Proteomes" id="UP000681720"/>
    </source>
</evidence>
<dbReference type="SUPFAM" id="SSF53098">
    <property type="entry name" value="Ribonuclease H-like"/>
    <property type="match status" value="1"/>
</dbReference>
<dbReference type="Proteomes" id="UP000681720">
    <property type="component" value="Unassembled WGS sequence"/>
</dbReference>
<dbReference type="EMBL" id="CAJOBJ010360310">
    <property type="protein sequence ID" value="CAF5217556.1"/>
    <property type="molecule type" value="Genomic_DNA"/>
</dbReference>
<comment type="caution">
    <text evidence="1">The sequence shown here is derived from an EMBL/GenBank/DDBJ whole genome shotgun (WGS) entry which is preliminary data.</text>
</comment>
<gene>
    <name evidence="1" type="ORF">GIL414_LOCUS82481</name>
</gene>